<accession>A0A6J7X5I1</accession>
<reference evidence="1" key="1">
    <citation type="submission" date="2020-05" db="EMBL/GenBank/DDBJ databases">
        <authorList>
            <person name="Chiriac C."/>
            <person name="Salcher M."/>
            <person name="Ghai R."/>
            <person name="Kavagutti S V."/>
        </authorList>
    </citation>
    <scope>NUCLEOTIDE SEQUENCE</scope>
</reference>
<proteinExistence type="predicted"/>
<sequence>MPVMDDFHSQILEGHWQGLCSYEIAAELGADPVIVARIIDDFNSLGY</sequence>
<name>A0A6J7X5I1_9CAUD</name>
<protein>
    <submittedName>
        <fullName evidence="1">Uncharacterized protein</fullName>
    </submittedName>
</protein>
<dbReference type="EMBL" id="LR798340">
    <property type="protein sequence ID" value="CAB5224838.1"/>
    <property type="molecule type" value="Genomic_DNA"/>
</dbReference>
<evidence type="ECO:0000313" key="1">
    <source>
        <dbReference type="EMBL" id="CAB5224838.1"/>
    </source>
</evidence>
<organism evidence="1">
    <name type="scientific">uncultured Caudovirales phage</name>
    <dbReference type="NCBI Taxonomy" id="2100421"/>
    <lineage>
        <taxon>Viruses</taxon>
        <taxon>Duplodnaviria</taxon>
        <taxon>Heunggongvirae</taxon>
        <taxon>Uroviricota</taxon>
        <taxon>Caudoviricetes</taxon>
        <taxon>Peduoviridae</taxon>
        <taxon>Maltschvirus</taxon>
        <taxon>Maltschvirus maltsch</taxon>
    </lineage>
</organism>
<gene>
    <name evidence="1" type="ORF">UFOVP739_15</name>
</gene>